<dbReference type="PANTHER" id="PTHR12526">
    <property type="entry name" value="GLYCOSYLTRANSFERASE"/>
    <property type="match status" value="1"/>
</dbReference>
<dbReference type="Pfam" id="PF00534">
    <property type="entry name" value="Glycos_transf_1"/>
    <property type="match status" value="1"/>
</dbReference>
<proteinExistence type="predicted"/>
<evidence type="ECO:0000259" key="2">
    <source>
        <dbReference type="Pfam" id="PF00534"/>
    </source>
</evidence>
<feature type="domain" description="Glycosyl transferase family 1" evidence="2">
    <location>
        <begin position="32"/>
        <end position="166"/>
    </location>
</feature>
<evidence type="ECO:0000256" key="1">
    <source>
        <dbReference type="ARBA" id="ARBA00022679"/>
    </source>
</evidence>
<dbReference type="Proteomes" id="UP001501690">
    <property type="component" value="Unassembled WGS sequence"/>
</dbReference>
<organism evidence="3 4">
    <name type="scientific">Microbacterium sediminicola</name>
    <dbReference type="NCBI Taxonomy" id="415210"/>
    <lineage>
        <taxon>Bacteria</taxon>
        <taxon>Bacillati</taxon>
        <taxon>Actinomycetota</taxon>
        <taxon>Actinomycetes</taxon>
        <taxon>Micrococcales</taxon>
        <taxon>Microbacteriaceae</taxon>
        <taxon>Microbacterium</taxon>
    </lineage>
</organism>
<dbReference type="Gene3D" id="3.40.50.2000">
    <property type="entry name" value="Glycogen Phosphorylase B"/>
    <property type="match status" value="1"/>
</dbReference>
<dbReference type="EMBL" id="BAAAPL010000001">
    <property type="protein sequence ID" value="GAA1687152.1"/>
    <property type="molecule type" value="Genomic_DNA"/>
</dbReference>
<dbReference type="PANTHER" id="PTHR12526:SF584">
    <property type="entry name" value="GLYCOSYLTRANSFERASE"/>
    <property type="match status" value="1"/>
</dbReference>
<evidence type="ECO:0000313" key="3">
    <source>
        <dbReference type="EMBL" id="GAA1687152.1"/>
    </source>
</evidence>
<reference evidence="4" key="1">
    <citation type="journal article" date="2019" name="Int. J. Syst. Evol. Microbiol.">
        <title>The Global Catalogue of Microorganisms (GCM) 10K type strain sequencing project: providing services to taxonomists for standard genome sequencing and annotation.</title>
        <authorList>
            <consortium name="The Broad Institute Genomics Platform"/>
            <consortium name="The Broad Institute Genome Sequencing Center for Infectious Disease"/>
            <person name="Wu L."/>
            <person name="Ma J."/>
        </authorList>
    </citation>
    <scope>NUCLEOTIDE SEQUENCE [LARGE SCALE GENOMIC DNA]</scope>
    <source>
        <strain evidence="4">JCM 15577</strain>
    </source>
</reference>
<sequence length="203" mass="22019">MIYPPVDVRKIQGGGSWQERLSADDERILSQLPPSFLLGASRFVPYKRLDDVIRAGRITGFPVVIAGDGPDEPRLRSLARESGALVHFVIRPSDELLYSLYERCHAYVFPAIEDFGIMPVEAMAAGAAVIANRTGGAAESVVDGVTGRLVDFASPADLSAAAAAVADAHREAARTRALEFDVAEFELRIRRWVTEGLNARVAQ</sequence>
<dbReference type="SUPFAM" id="SSF53756">
    <property type="entry name" value="UDP-Glycosyltransferase/glycogen phosphorylase"/>
    <property type="match status" value="1"/>
</dbReference>
<keyword evidence="4" id="KW-1185">Reference proteome</keyword>
<dbReference type="InterPro" id="IPR001296">
    <property type="entry name" value="Glyco_trans_1"/>
</dbReference>
<accession>A0ABP4TFD4</accession>
<keyword evidence="1" id="KW-0808">Transferase</keyword>
<evidence type="ECO:0000313" key="4">
    <source>
        <dbReference type="Proteomes" id="UP001501690"/>
    </source>
</evidence>
<comment type="caution">
    <text evidence="3">The sequence shown here is derived from an EMBL/GenBank/DDBJ whole genome shotgun (WGS) entry which is preliminary data.</text>
</comment>
<protein>
    <recommendedName>
        <fullName evidence="2">Glycosyl transferase family 1 domain-containing protein</fullName>
    </recommendedName>
</protein>
<gene>
    <name evidence="3" type="ORF">GCM10009808_00170</name>
</gene>
<name>A0ABP4TFD4_9MICO</name>